<dbReference type="AlphaFoldDB" id="A0AAE2ZN90"/>
<gene>
    <name evidence="4" type="ORF">K1W69_10960</name>
</gene>
<dbReference type="PANTHER" id="PTHR42943">
    <property type="entry name" value="GLUTATHIONE S-TRANSFERASE KAPPA"/>
    <property type="match status" value="1"/>
</dbReference>
<dbReference type="EC" id="5.99.1.4" evidence="1"/>
<sequence>MPVIDYYFVGISPYVYLGHRALVDMAERRGATVNYKPVRLKRLWAKSGSTPLAERPPVRRRYRFLELQRHAEARGLPLNLQPKHFPVDASLAELSVIAIAEQGDDPADFMERVFSGVWAEDADVSDRDTVAGYLTATGFDAEAILAQAGSDKALALRDRYSREAVEADAIGVPAYVLNGEVFWGQDRIDLLESAIVTGREPYGQP</sequence>
<dbReference type="EMBL" id="JAICBX010000002">
    <property type="protein sequence ID" value="MBW8637707.1"/>
    <property type="molecule type" value="Genomic_DNA"/>
</dbReference>
<dbReference type="RefSeq" id="WP_220228396.1">
    <property type="nucleotide sequence ID" value="NZ_JAICBX010000002.1"/>
</dbReference>
<dbReference type="GO" id="GO:0004602">
    <property type="term" value="F:glutathione peroxidase activity"/>
    <property type="evidence" value="ECO:0007669"/>
    <property type="project" value="TreeGrafter"/>
</dbReference>
<accession>A0AAE2ZN90</accession>
<name>A0AAE2ZN90_9HYPH</name>
<dbReference type="CDD" id="cd03022">
    <property type="entry name" value="DsbA_HCCA_Iso"/>
    <property type="match status" value="1"/>
</dbReference>
<comment type="catalytic activity">
    <reaction evidence="1">
        <text>2-hydroxychromene-2-carboxylate = (3E)-4-(2-hydroxyphenyl)-2-oxobut-3-enoate</text>
        <dbReference type="Rhea" id="RHEA:27401"/>
        <dbReference type="ChEBI" id="CHEBI:59350"/>
        <dbReference type="ChEBI" id="CHEBI:59353"/>
        <dbReference type="EC" id="5.99.1.4"/>
    </reaction>
</comment>
<protein>
    <recommendedName>
        <fullName evidence="1">2-hydroxychromene-2-carboxylate isomerase</fullName>
        <ecNumber evidence="1">5.99.1.4</ecNumber>
    </recommendedName>
</protein>
<dbReference type="InterPro" id="IPR014440">
    <property type="entry name" value="HCCAis_GSTk"/>
</dbReference>
<dbReference type="PANTHER" id="PTHR42943:SF13">
    <property type="entry name" value="GLUTATHIONE S-TRANSFERASE KAPPA-RELATED"/>
    <property type="match status" value="1"/>
</dbReference>
<dbReference type="SUPFAM" id="SSF52833">
    <property type="entry name" value="Thioredoxin-like"/>
    <property type="match status" value="1"/>
</dbReference>
<dbReference type="GO" id="GO:0018845">
    <property type="term" value="F:2-hydroxychromene-2-carboxylate isomerase activity"/>
    <property type="evidence" value="ECO:0007669"/>
    <property type="project" value="UniProtKB-UniRule"/>
</dbReference>
<comment type="caution">
    <text evidence="4">The sequence shown here is derived from an EMBL/GenBank/DDBJ whole genome shotgun (WGS) entry which is preliminary data.</text>
</comment>
<feature type="domain" description="DSBA-like thioredoxin" evidence="3">
    <location>
        <begin position="4"/>
        <end position="195"/>
    </location>
</feature>
<dbReference type="InterPro" id="IPR044087">
    <property type="entry name" value="NahD-like"/>
</dbReference>
<feature type="active site" description="Nucleophile" evidence="2">
    <location>
        <position position="12"/>
    </location>
</feature>
<evidence type="ECO:0000313" key="4">
    <source>
        <dbReference type="EMBL" id="MBW8637707.1"/>
    </source>
</evidence>
<evidence type="ECO:0000256" key="1">
    <source>
        <dbReference type="PIRNR" id="PIRNR006386"/>
    </source>
</evidence>
<dbReference type="Pfam" id="PF01323">
    <property type="entry name" value="DSBA"/>
    <property type="match status" value="1"/>
</dbReference>
<dbReference type="Gene3D" id="3.40.30.10">
    <property type="entry name" value="Glutaredoxin"/>
    <property type="match status" value="1"/>
</dbReference>
<dbReference type="InterPro" id="IPR001853">
    <property type="entry name" value="DSBA-like_thioredoxin_dom"/>
</dbReference>
<dbReference type="InterPro" id="IPR051924">
    <property type="entry name" value="GST_Kappa/NadH"/>
</dbReference>
<keyword evidence="5" id="KW-1185">Reference proteome</keyword>
<evidence type="ECO:0000259" key="3">
    <source>
        <dbReference type="Pfam" id="PF01323"/>
    </source>
</evidence>
<dbReference type="GO" id="GO:0004364">
    <property type="term" value="F:glutathione transferase activity"/>
    <property type="evidence" value="ECO:0007669"/>
    <property type="project" value="TreeGrafter"/>
</dbReference>
<proteinExistence type="inferred from homology"/>
<organism evidence="4 5">
    <name type="scientific">Flavimaribacter sediminis</name>
    <dbReference type="NCBI Taxonomy" id="2865987"/>
    <lineage>
        <taxon>Bacteria</taxon>
        <taxon>Pseudomonadati</taxon>
        <taxon>Pseudomonadota</taxon>
        <taxon>Alphaproteobacteria</taxon>
        <taxon>Hyphomicrobiales</taxon>
        <taxon>Rhizobiaceae</taxon>
        <taxon>Flavimaribacter</taxon>
    </lineage>
</organism>
<dbReference type="InterPro" id="IPR036249">
    <property type="entry name" value="Thioredoxin-like_sf"/>
</dbReference>
<evidence type="ECO:0000313" key="5">
    <source>
        <dbReference type="Proteomes" id="UP001196509"/>
    </source>
</evidence>
<dbReference type="GO" id="GO:1901170">
    <property type="term" value="P:naphthalene catabolic process"/>
    <property type="evidence" value="ECO:0007669"/>
    <property type="project" value="InterPro"/>
</dbReference>
<keyword evidence="1 4" id="KW-0413">Isomerase</keyword>
<dbReference type="GO" id="GO:0006749">
    <property type="term" value="P:glutathione metabolic process"/>
    <property type="evidence" value="ECO:0007669"/>
    <property type="project" value="TreeGrafter"/>
</dbReference>
<reference evidence="4" key="1">
    <citation type="submission" date="2021-08" db="EMBL/GenBank/DDBJ databases">
        <title>Hoeflea bacterium WL0058 sp. nov., isolated from the sediment.</title>
        <authorList>
            <person name="Wang L."/>
            <person name="Zhang D."/>
        </authorList>
    </citation>
    <scope>NUCLEOTIDE SEQUENCE</scope>
    <source>
        <strain evidence="4">WL0058</strain>
    </source>
</reference>
<dbReference type="PIRSF" id="PIRSF006386">
    <property type="entry name" value="HCCAis_GSTk"/>
    <property type="match status" value="1"/>
</dbReference>
<dbReference type="Proteomes" id="UP001196509">
    <property type="component" value="Unassembled WGS sequence"/>
</dbReference>
<comment type="similarity">
    <text evidence="1">Belongs to the GST superfamily. NadH family.</text>
</comment>
<evidence type="ECO:0000256" key="2">
    <source>
        <dbReference type="PIRSR" id="PIRSR006386-1"/>
    </source>
</evidence>